<dbReference type="InParanoid" id="A7SXA2"/>
<dbReference type="HOGENOM" id="CLU_1087037_0_0_1"/>
<reference evidence="2 3" key="1">
    <citation type="journal article" date="2007" name="Science">
        <title>Sea anemone genome reveals ancestral eumetazoan gene repertoire and genomic organization.</title>
        <authorList>
            <person name="Putnam N.H."/>
            <person name="Srivastava M."/>
            <person name="Hellsten U."/>
            <person name="Dirks B."/>
            <person name="Chapman J."/>
            <person name="Salamov A."/>
            <person name="Terry A."/>
            <person name="Shapiro H."/>
            <person name="Lindquist E."/>
            <person name="Kapitonov V.V."/>
            <person name="Jurka J."/>
            <person name="Genikhovich G."/>
            <person name="Grigoriev I.V."/>
            <person name="Lucas S.M."/>
            <person name="Steele R.E."/>
            <person name="Finnerty J.R."/>
            <person name="Technau U."/>
            <person name="Martindale M.Q."/>
            <person name="Rokhsar D.S."/>
        </authorList>
    </citation>
    <scope>NUCLEOTIDE SEQUENCE [LARGE SCALE GENOMIC DNA]</scope>
    <source>
        <strain evidence="3">CH2 X CH6</strain>
    </source>
</reference>
<name>A7SXA2_NEMVE</name>
<gene>
    <name evidence="2" type="ORF">NEMVEDRAFT_v1g218940</name>
</gene>
<evidence type="ECO:0000313" key="2">
    <source>
        <dbReference type="EMBL" id="EDO31670.1"/>
    </source>
</evidence>
<dbReference type="PhylomeDB" id="A7SXA2"/>
<dbReference type="EMBL" id="DS469882">
    <property type="protein sequence ID" value="EDO31670.1"/>
    <property type="molecule type" value="Genomic_DNA"/>
</dbReference>
<keyword evidence="1" id="KW-0732">Signal</keyword>
<accession>A7SXA2</accession>
<proteinExistence type="predicted"/>
<evidence type="ECO:0000256" key="1">
    <source>
        <dbReference type="SAM" id="SignalP"/>
    </source>
</evidence>
<evidence type="ECO:0008006" key="4">
    <source>
        <dbReference type="Google" id="ProtNLM"/>
    </source>
</evidence>
<organism evidence="2 3">
    <name type="scientific">Nematostella vectensis</name>
    <name type="common">Starlet sea anemone</name>
    <dbReference type="NCBI Taxonomy" id="45351"/>
    <lineage>
        <taxon>Eukaryota</taxon>
        <taxon>Metazoa</taxon>
        <taxon>Cnidaria</taxon>
        <taxon>Anthozoa</taxon>
        <taxon>Hexacorallia</taxon>
        <taxon>Actiniaria</taxon>
        <taxon>Edwardsiidae</taxon>
        <taxon>Nematostella</taxon>
    </lineage>
</organism>
<sequence length="285" mass="32879">MGERRAKKPLIILVILLDLLLAIAVPRDQSLLKGKGKVVLPLSRADLEINLCNQPALFKYADDSNIVIPVWANGECRTDLVDLFLTWTKDNGMVCNSSKCKELVFRKKGCNQNIELVNNIPQCTVLPILGITFQSNGKYSEHVRSKLTKANKCLYILRSLRKEGICQEELDHLFKSIVLPNFTYGLSVFGASDSDLTNIQNFLERCFKRKNISNIVNIRKLLEEADKKIYRTRLDQPEYPLSKILPTKKDQKYNLRKRNVIYPRVHSERFKNTFVNRLVFKYSDI</sequence>
<feature type="chain" id="PRO_5002715542" description="Reverse transcriptase domain-containing protein" evidence="1">
    <location>
        <begin position="25"/>
        <end position="285"/>
    </location>
</feature>
<feature type="signal peptide" evidence="1">
    <location>
        <begin position="1"/>
        <end position="24"/>
    </location>
</feature>
<dbReference type="AlphaFoldDB" id="A7SXA2"/>
<dbReference type="Proteomes" id="UP000001593">
    <property type="component" value="Unassembled WGS sequence"/>
</dbReference>
<keyword evidence="3" id="KW-1185">Reference proteome</keyword>
<evidence type="ECO:0000313" key="3">
    <source>
        <dbReference type="Proteomes" id="UP000001593"/>
    </source>
</evidence>
<protein>
    <recommendedName>
        <fullName evidence="4">Reverse transcriptase domain-containing protein</fullName>
    </recommendedName>
</protein>